<dbReference type="EMBL" id="KN836346">
    <property type="protein sequence ID" value="KIK32197.1"/>
    <property type="molecule type" value="Genomic_DNA"/>
</dbReference>
<reference evidence="4" key="2">
    <citation type="submission" date="2015-01" db="EMBL/GenBank/DDBJ databases">
        <title>Evolutionary Origins and Diversification of the Mycorrhizal Mutualists.</title>
        <authorList>
            <consortium name="DOE Joint Genome Institute"/>
            <consortium name="Mycorrhizal Genomics Consortium"/>
            <person name="Kohler A."/>
            <person name="Kuo A."/>
            <person name="Nagy L.G."/>
            <person name="Floudas D."/>
            <person name="Copeland A."/>
            <person name="Barry K.W."/>
            <person name="Cichocki N."/>
            <person name="Veneault-Fourrey C."/>
            <person name="LaButti K."/>
            <person name="Lindquist E.A."/>
            <person name="Lipzen A."/>
            <person name="Lundell T."/>
            <person name="Morin E."/>
            <person name="Murat C."/>
            <person name="Riley R."/>
            <person name="Ohm R."/>
            <person name="Sun H."/>
            <person name="Tunlid A."/>
            <person name="Henrissat B."/>
            <person name="Grigoriev I.V."/>
            <person name="Hibbett D.S."/>
            <person name="Martin F."/>
        </authorList>
    </citation>
    <scope>NUCLEOTIDE SEQUENCE [LARGE SCALE GENOMIC DNA]</scope>
    <source>
        <strain evidence="4">UH-Slu-Lm8-n1</strain>
    </source>
</reference>
<dbReference type="SUPFAM" id="SSF50978">
    <property type="entry name" value="WD40 repeat-like"/>
    <property type="match status" value="1"/>
</dbReference>
<keyword evidence="4" id="KW-1185">Reference proteome</keyword>
<evidence type="ECO:0000256" key="1">
    <source>
        <dbReference type="ARBA" id="ARBA00022574"/>
    </source>
</evidence>
<keyword evidence="1" id="KW-0853">WD repeat</keyword>
<evidence type="ECO:0000313" key="3">
    <source>
        <dbReference type="EMBL" id="KIK32197.1"/>
    </source>
</evidence>
<keyword evidence="2" id="KW-0677">Repeat</keyword>
<proteinExistence type="predicted"/>
<dbReference type="SMART" id="SM00320">
    <property type="entry name" value="WD40"/>
    <property type="match status" value="2"/>
</dbReference>
<dbReference type="Gene3D" id="2.130.10.10">
    <property type="entry name" value="YVTN repeat-like/Quinoprotein amine dehydrogenase"/>
    <property type="match status" value="1"/>
</dbReference>
<evidence type="ECO:0000256" key="2">
    <source>
        <dbReference type="ARBA" id="ARBA00022737"/>
    </source>
</evidence>
<dbReference type="AlphaFoldDB" id="A0A0D0AD55"/>
<evidence type="ECO:0008006" key="5">
    <source>
        <dbReference type="Google" id="ProtNLM"/>
    </source>
</evidence>
<dbReference type="InterPro" id="IPR036322">
    <property type="entry name" value="WD40_repeat_dom_sf"/>
</dbReference>
<sequence length="136" mass="15215">WALSVAYSPDGTKLAAGTYKHIIIWNLKTGKELLKIEQWAYRLAFTADGHRLVTGNYKGIRISDATTGDIIKQFDAHTVTNEPFKFRSLAIAPNGTKLATTSVDRTTRFFDLTTFEPIGEPLEHPDQVWGLAFSED</sequence>
<dbReference type="InterPro" id="IPR015943">
    <property type="entry name" value="WD40/YVTN_repeat-like_dom_sf"/>
</dbReference>
<evidence type="ECO:0000313" key="4">
    <source>
        <dbReference type="Proteomes" id="UP000054485"/>
    </source>
</evidence>
<dbReference type="HOGENOM" id="CLU_1880481_0_0_1"/>
<protein>
    <recommendedName>
        <fullName evidence="5">Anaphase-promoting complex subunit 4 WD40 domain-containing protein</fullName>
    </recommendedName>
</protein>
<accession>A0A0D0AD55</accession>
<feature type="non-terminal residue" evidence="3">
    <location>
        <position position="136"/>
    </location>
</feature>
<gene>
    <name evidence="3" type="ORF">CY34DRAFT_37670</name>
</gene>
<dbReference type="Proteomes" id="UP000054485">
    <property type="component" value="Unassembled WGS sequence"/>
</dbReference>
<reference evidence="3 4" key="1">
    <citation type="submission" date="2014-04" db="EMBL/GenBank/DDBJ databases">
        <authorList>
            <consortium name="DOE Joint Genome Institute"/>
            <person name="Kuo A."/>
            <person name="Ruytinx J."/>
            <person name="Rineau F."/>
            <person name="Colpaert J."/>
            <person name="Kohler A."/>
            <person name="Nagy L.G."/>
            <person name="Floudas D."/>
            <person name="Copeland A."/>
            <person name="Barry K.W."/>
            <person name="Cichocki N."/>
            <person name="Veneault-Fourrey C."/>
            <person name="LaButti K."/>
            <person name="Lindquist E.A."/>
            <person name="Lipzen A."/>
            <person name="Lundell T."/>
            <person name="Morin E."/>
            <person name="Murat C."/>
            <person name="Sun H."/>
            <person name="Tunlid A."/>
            <person name="Henrissat B."/>
            <person name="Grigoriev I.V."/>
            <person name="Hibbett D.S."/>
            <person name="Martin F."/>
            <person name="Nordberg H.P."/>
            <person name="Cantor M.N."/>
            <person name="Hua S.X."/>
        </authorList>
    </citation>
    <scope>NUCLEOTIDE SEQUENCE [LARGE SCALE GENOMIC DNA]</scope>
    <source>
        <strain evidence="3 4">UH-Slu-Lm8-n1</strain>
    </source>
</reference>
<name>A0A0D0AD55_9AGAM</name>
<dbReference type="Pfam" id="PF00400">
    <property type="entry name" value="WD40"/>
    <property type="match status" value="2"/>
</dbReference>
<dbReference type="PANTHER" id="PTHR19848">
    <property type="entry name" value="WD40 REPEAT PROTEIN"/>
    <property type="match status" value="1"/>
</dbReference>
<organism evidence="3 4">
    <name type="scientific">Suillus luteus UH-Slu-Lm8-n1</name>
    <dbReference type="NCBI Taxonomy" id="930992"/>
    <lineage>
        <taxon>Eukaryota</taxon>
        <taxon>Fungi</taxon>
        <taxon>Dikarya</taxon>
        <taxon>Basidiomycota</taxon>
        <taxon>Agaricomycotina</taxon>
        <taxon>Agaricomycetes</taxon>
        <taxon>Agaricomycetidae</taxon>
        <taxon>Boletales</taxon>
        <taxon>Suillineae</taxon>
        <taxon>Suillaceae</taxon>
        <taxon>Suillus</taxon>
    </lineage>
</organism>
<dbReference type="InterPro" id="IPR001680">
    <property type="entry name" value="WD40_rpt"/>
</dbReference>
<feature type="non-terminal residue" evidence="3">
    <location>
        <position position="1"/>
    </location>
</feature>
<dbReference type="PANTHER" id="PTHR19848:SF8">
    <property type="entry name" value="F-BOX AND WD REPEAT DOMAIN CONTAINING 7"/>
    <property type="match status" value="1"/>
</dbReference>
<dbReference type="InParanoid" id="A0A0D0AD55"/>
<dbReference type="STRING" id="930992.A0A0D0AD55"/>